<feature type="region of interest" description="Disordered" evidence="7">
    <location>
        <begin position="640"/>
        <end position="660"/>
    </location>
</feature>
<feature type="region of interest" description="Disordered" evidence="7">
    <location>
        <begin position="246"/>
        <end position="280"/>
    </location>
</feature>
<dbReference type="Pfam" id="PF03704">
    <property type="entry name" value="BTAD"/>
    <property type="match status" value="1"/>
</dbReference>
<organism evidence="9 10">
    <name type="scientific">Saccharothrix xinjiangensis</name>
    <dbReference type="NCBI Taxonomy" id="204798"/>
    <lineage>
        <taxon>Bacteria</taxon>
        <taxon>Bacillati</taxon>
        <taxon>Actinomycetota</taxon>
        <taxon>Actinomycetes</taxon>
        <taxon>Pseudonocardiales</taxon>
        <taxon>Pseudonocardiaceae</taxon>
        <taxon>Saccharothrix</taxon>
    </lineage>
</organism>
<feature type="region of interest" description="Disordered" evidence="7">
    <location>
        <begin position="942"/>
        <end position="964"/>
    </location>
</feature>
<feature type="DNA-binding region" description="OmpR/PhoB-type" evidence="6">
    <location>
        <begin position="1"/>
        <end position="92"/>
    </location>
</feature>
<dbReference type="Pfam" id="PF00486">
    <property type="entry name" value="Trans_reg_C"/>
    <property type="match status" value="1"/>
</dbReference>
<dbReference type="InterPro" id="IPR011990">
    <property type="entry name" value="TPR-like_helical_dom_sf"/>
</dbReference>
<dbReference type="PANTHER" id="PTHR35807:SF1">
    <property type="entry name" value="TRANSCRIPTIONAL REGULATOR REDD"/>
    <property type="match status" value="1"/>
</dbReference>
<feature type="domain" description="OmpR/PhoB-type" evidence="8">
    <location>
        <begin position="1"/>
        <end position="92"/>
    </location>
</feature>
<dbReference type="InterPro" id="IPR001867">
    <property type="entry name" value="OmpR/PhoB-type_DNA-bd"/>
</dbReference>
<keyword evidence="5" id="KW-0802">TPR repeat</keyword>
<accession>A0ABV9Y738</accession>
<keyword evidence="4" id="KW-0804">Transcription</keyword>
<gene>
    <name evidence="9" type="ORF">ACFPFM_26920</name>
</gene>
<dbReference type="InterPro" id="IPR019734">
    <property type="entry name" value="TPR_rpt"/>
</dbReference>
<evidence type="ECO:0000256" key="3">
    <source>
        <dbReference type="ARBA" id="ARBA00023125"/>
    </source>
</evidence>
<dbReference type="InterPro" id="IPR002182">
    <property type="entry name" value="NB-ARC"/>
</dbReference>
<dbReference type="Pfam" id="PF00931">
    <property type="entry name" value="NB-ARC"/>
    <property type="match status" value="1"/>
</dbReference>
<dbReference type="SUPFAM" id="SSF52540">
    <property type="entry name" value="P-loop containing nucleoside triphosphate hydrolases"/>
    <property type="match status" value="1"/>
</dbReference>
<dbReference type="InterPro" id="IPR027417">
    <property type="entry name" value="P-loop_NTPase"/>
</dbReference>
<comment type="caution">
    <text evidence="9">The sequence shown here is derived from an EMBL/GenBank/DDBJ whole genome shotgun (WGS) entry which is preliminary data.</text>
</comment>
<evidence type="ECO:0000313" key="10">
    <source>
        <dbReference type="Proteomes" id="UP001595833"/>
    </source>
</evidence>
<dbReference type="SUPFAM" id="SSF48452">
    <property type="entry name" value="TPR-like"/>
    <property type="match status" value="2"/>
</dbReference>
<comment type="similarity">
    <text evidence="1">Belongs to the AfsR/DnrI/RedD regulatory family.</text>
</comment>
<evidence type="ECO:0000256" key="6">
    <source>
        <dbReference type="PROSITE-ProRule" id="PRU01091"/>
    </source>
</evidence>
<dbReference type="EMBL" id="JBHSJB010000027">
    <property type="protein sequence ID" value="MFC5057362.1"/>
    <property type="molecule type" value="Genomic_DNA"/>
</dbReference>
<evidence type="ECO:0000256" key="5">
    <source>
        <dbReference type="PROSITE-ProRule" id="PRU00339"/>
    </source>
</evidence>
<dbReference type="PRINTS" id="PR00364">
    <property type="entry name" value="DISEASERSIST"/>
</dbReference>
<dbReference type="CDD" id="cd15831">
    <property type="entry name" value="BTAD"/>
    <property type="match status" value="1"/>
</dbReference>
<dbReference type="SMART" id="SM01043">
    <property type="entry name" value="BTAD"/>
    <property type="match status" value="1"/>
</dbReference>
<dbReference type="SUPFAM" id="SSF46894">
    <property type="entry name" value="C-terminal effector domain of the bipartite response regulators"/>
    <property type="match status" value="1"/>
</dbReference>
<dbReference type="InterPro" id="IPR051677">
    <property type="entry name" value="AfsR-DnrI-RedD_regulator"/>
</dbReference>
<dbReference type="Gene3D" id="1.10.10.10">
    <property type="entry name" value="Winged helix-like DNA-binding domain superfamily/Winged helix DNA-binding domain"/>
    <property type="match status" value="1"/>
</dbReference>
<evidence type="ECO:0000256" key="2">
    <source>
        <dbReference type="ARBA" id="ARBA00023015"/>
    </source>
</evidence>
<keyword evidence="3 6" id="KW-0238">DNA-binding</keyword>
<dbReference type="Proteomes" id="UP001595833">
    <property type="component" value="Unassembled WGS sequence"/>
</dbReference>
<dbReference type="Gene3D" id="3.40.50.300">
    <property type="entry name" value="P-loop containing nucleotide triphosphate hydrolases"/>
    <property type="match status" value="1"/>
</dbReference>
<dbReference type="PROSITE" id="PS50005">
    <property type="entry name" value="TPR"/>
    <property type="match status" value="1"/>
</dbReference>
<dbReference type="RefSeq" id="WP_344037111.1">
    <property type="nucleotide sequence ID" value="NZ_BAAAKE010000006.1"/>
</dbReference>
<evidence type="ECO:0000256" key="7">
    <source>
        <dbReference type="SAM" id="MobiDB-lite"/>
    </source>
</evidence>
<sequence length="964" mass="104321">MAEQVRIRVLGPFEVETGAGPVEVRGRQRVVLASLAFSANDVVPVWKLLHHAWPRESPQDVRNGVQTLISRLRRRLGTRLIETTEGGYLLRAGPEHLDLLRLRELVGLAARAAEDGDEERESALLRSAARLWRGAPLEDVPSPALRAEVGAQVAELWFTARERALDLALARGRDAQVIAELRGLTAAHPLRESLWTRLMLALHRTGRRAEALEAFRAVSSAVREELGLDVGRAVAELHQAILADDAALTGPTEPARPLGPARPSGPEHPPGAAPVPRQLPTDIRGFVGRERETDALDRLIGPVLDPAATGRPIVISAIDGSPGVGKTTLAVHWAHRVKHHFPDGQFHLDLRGYGPGSPVSPLDALEALLRSLHPAADRLPRDVDERAARWRSELAARRVLVVLDNARDSAQVRPLLPGSGSLVIVTSRRKLRGLSAREGARHITLDLLTPAEALDLVADAVGVERAEREPDAVTAITELCARLPLALRLAADQAARHPEWSLASLRDELADQRDRLTALSVSAQDDTDTDLRSVFDWSYDALDREAAGLFDVLGLHPGDDIGRPAAAALAGLPPATTTAALGRLVEASLVRQRAPGRYELHDLLRQYARDHAARRSDTRAAVARLMRLHLRTAERARAHLTSQPHRVPVPRAEPGEVPAPDFADRDEAIAWFDRERVTNARLVLDVDGHGLHEQAAALFQLVWHHSYIRGHHREIVALGESACRSAATAGNAFLEGKCRNGVGTGYNHTGHTDEQIASSRRALAVFERLGDRHEQATSLLNLGSAYNGVNRFEEAVDALERAIGLHLGLGNPVSAGMAMNNLAHSLGGLGRHEEAQERAREAIAALRGGREPARLTVALMTLGELQSATGNHPAAADTYREAVAVADEAQATRFAVPLRISLGRELEAAGDRDEAVRVWRAAYERCPAGDHDEHADELRDLLTGGRAGDSAVQAGRQGTGPASP</sequence>
<evidence type="ECO:0000313" key="9">
    <source>
        <dbReference type="EMBL" id="MFC5057362.1"/>
    </source>
</evidence>
<evidence type="ECO:0000256" key="4">
    <source>
        <dbReference type="ARBA" id="ARBA00023163"/>
    </source>
</evidence>
<dbReference type="Pfam" id="PF13424">
    <property type="entry name" value="TPR_12"/>
    <property type="match status" value="2"/>
</dbReference>
<dbReference type="PROSITE" id="PS51755">
    <property type="entry name" value="OMPR_PHOB"/>
    <property type="match status" value="1"/>
</dbReference>
<dbReference type="Gene3D" id="1.25.40.10">
    <property type="entry name" value="Tetratricopeptide repeat domain"/>
    <property type="match status" value="3"/>
</dbReference>
<dbReference type="SMART" id="SM00862">
    <property type="entry name" value="Trans_reg_C"/>
    <property type="match status" value="1"/>
</dbReference>
<dbReference type="PANTHER" id="PTHR35807">
    <property type="entry name" value="TRANSCRIPTIONAL REGULATOR REDD-RELATED"/>
    <property type="match status" value="1"/>
</dbReference>
<keyword evidence="10" id="KW-1185">Reference proteome</keyword>
<dbReference type="InterPro" id="IPR036388">
    <property type="entry name" value="WH-like_DNA-bd_sf"/>
</dbReference>
<proteinExistence type="inferred from homology"/>
<feature type="repeat" description="TPR" evidence="5">
    <location>
        <begin position="776"/>
        <end position="809"/>
    </location>
</feature>
<dbReference type="InterPro" id="IPR005158">
    <property type="entry name" value="BTAD"/>
</dbReference>
<reference evidence="10" key="1">
    <citation type="journal article" date="2019" name="Int. J. Syst. Evol. Microbiol.">
        <title>The Global Catalogue of Microorganisms (GCM) 10K type strain sequencing project: providing services to taxonomists for standard genome sequencing and annotation.</title>
        <authorList>
            <consortium name="The Broad Institute Genomics Platform"/>
            <consortium name="The Broad Institute Genome Sequencing Center for Infectious Disease"/>
            <person name="Wu L."/>
            <person name="Ma J."/>
        </authorList>
    </citation>
    <scope>NUCLEOTIDE SEQUENCE [LARGE SCALE GENOMIC DNA]</scope>
    <source>
        <strain evidence="10">KCTC 12848</strain>
    </source>
</reference>
<evidence type="ECO:0000259" key="8">
    <source>
        <dbReference type="PROSITE" id="PS51755"/>
    </source>
</evidence>
<name>A0ABV9Y738_9PSEU</name>
<dbReference type="InterPro" id="IPR016032">
    <property type="entry name" value="Sig_transdc_resp-reg_C-effctor"/>
</dbReference>
<protein>
    <submittedName>
        <fullName evidence="9">BTAD domain-containing putative transcriptional regulator</fullName>
    </submittedName>
</protein>
<evidence type="ECO:0000256" key="1">
    <source>
        <dbReference type="ARBA" id="ARBA00005820"/>
    </source>
</evidence>
<keyword evidence="2" id="KW-0805">Transcription regulation</keyword>
<dbReference type="SMART" id="SM00028">
    <property type="entry name" value="TPR"/>
    <property type="match status" value="5"/>
</dbReference>